<dbReference type="AlphaFoldDB" id="A0A450YDZ2"/>
<gene>
    <name evidence="3" type="ORF">BECKSD772D_GA0070982_102624</name>
    <name evidence="2" type="ORF">BECKSD772E_GA0070983_100441</name>
    <name evidence="1" type="ORF">BECKSD772F_GA0070984_103426</name>
</gene>
<protein>
    <submittedName>
        <fullName evidence="2">Uncharacterized protein</fullName>
    </submittedName>
</protein>
<dbReference type="EMBL" id="CAADFR010000034">
    <property type="protein sequence ID" value="VFK39195.1"/>
    <property type="molecule type" value="Genomic_DNA"/>
</dbReference>
<dbReference type="EMBL" id="CAADHB010000026">
    <property type="protein sequence ID" value="VFK78816.1"/>
    <property type="molecule type" value="Genomic_DNA"/>
</dbReference>
<reference evidence="2" key="1">
    <citation type="submission" date="2019-02" db="EMBL/GenBank/DDBJ databases">
        <authorList>
            <person name="Gruber-Vodicka R. H."/>
            <person name="Seah K. B. B."/>
        </authorList>
    </citation>
    <scope>NUCLEOTIDE SEQUENCE</scope>
    <source>
        <strain evidence="3">BECK_S127</strain>
        <strain evidence="2">BECK_S1320</strain>
        <strain evidence="1">BECK_S1321</strain>
    </source>
</reference>
<evidence type="ECO:0000313" key="2">
    <source>
        <dbReference type="EMBL" id="VFK39780.1"/>
    </source>
</evidence>
<name>A0A450YDZ2_9GAMM</name>
<organism evidence="2">
    <name type="scientific">Candidatus Kentrum sp. SD</name>
    <dbReference type="NCBI Taxonomy" id="2126332"/>
    <lineage>
        <taxon>Bacteria</taxon>
        <taxon>Pseudomonadati</taxon>
        <taxon>Pseudomonadota</taxon>
        <taxon>Gammaproteobacteria</taxon>
        <taxon>Candidatus Kentrum</taxon>
    </lineage>
</organism>
<sequence>MFRKNKNSEKTQCPRKEHPVWSLLLRANMFPAKNQFHDLAKRCLEPTIMLRVPITLENETTTPVGRVEPRLTRPTNIQAVVS</sequence>
<proteinExistence type="predicted"/>
<dbReference type="EMBL" id="CAADFU010000004">
    <property type="protein sequence ID" value="VFK39780.1"/>
    <property type="molecule type" value="Genomic_DNA"/>
</dbReference>
<accession>A0A450YDZ2</accession>
<evidence type="ECO:0000313" key="3">
    <source>
        <dbReference type="EMBL" id="VFK78816.1"/>
    </source>
</evidence>
<evidence type="ECO:0000313" key="1">
    <source>
        <dbReference type="EMBL" id="VFK39195.1"/>
    </source>
</evidence>